<evidence type="ECO:0000256" key="13">
    <source>
        <dbReference type="SAM" id="SignalP"/>
    </source>
</evidence>
<keyword evidence="4 11" id="KW-1134">Transmembrane beta strand</keyword>
<evidence type="ECO:0000259" key="14">
    <source>
        <dbReference type="Pfam" id="PF00593"/>
    </source>
</evidence>
<keyword evidence="3 11" id="KW-0813">Transport</keyword>
<reference evidence="16" key="1">
    <citation type="submission" date="2023-03" db="EMBL/GenBank/DDBJ databases">
        <title>Chitinimonas shenzhenensis gen. nov., sp. nov., a novel member of family Burkholderiaceae isolated from activated sludge collected in Shen Zhen, China.</title>
        <authorList>
            <person name="Wang X."/>
        </authorList>
    </citation>
    <scope>NUCLEOTIDE SEQUENCE</scope>
    <source>
        <strain evidence="16">DQS-5</strain>
    </source>
</reference>
<organism evidence="16 17">
    <name type="scientific">Parachitinimonas caeni</name>
    <dbReference type="NCBI Taxonomy" id="3031301"/>
    <lineage>
        <taxon>Bacteria</taxon>
        <taxon>Pseudomonadati</taxon>
        <taxon>Pseudomonadota</taxon>
        <taxon>Betaproteobacteria</taxon>
        <taxon>Neisseriales</taxon>
        <taxon>Chitinibacteraceae</taxon>
        <taxon>Parachitinimonas</taxon>
    </lineage>
</organism>
<evidence type="ECO:0000256" key="1">
    <source>
        <dbReference type="ARBA" id="ARBA00004571"/>
    </source>
</evidence>
<keyword evidence="6 13" id="KW-0732">Signal</keyword>
<dbReference type="InterPro" id="IPR039426">
    <property type="entry name" value="TonB-dep_rcpt-like"/>
</dbReference>
<comment type="subcellular location">
    <subcellularLocation>
        <location evidence="1 11">Cell outer membrane</location>
        <topology evidence="1 11">Multi-pass membrane protein</topology>
    </subcellularLocation>
</comment>
<dbReference type="RefSeq" id="WP_284103282.1">
    <property type="nucleotide sequence ID" value="NZ_JARRAF010000075.1"/>
</dbReference>
<keyword evidence="7 12" id="KW-0798">TonB box</keyword>
<dbReference type="PANTHER" id="PTHR30069:SF29">
    <property type="entry name" value="HEMOGLOBIN AND HEMOGLOBIN-HAPTOGLOBIN-BINDING PROTEIN 1-RELATED"/>
    <property type="match status" value="1"/>
</dbReference>
<evidence type="ECO:0000256" key="2">
    <source>
        <dbReference type="ARBA" id="ARBA00009810"/>
    </source>
</evidence>
<dbReference type="InterPro" id="IPR012910">
    <property type="entry name" value="Plug_dom"/>
</dbReference>
<comment type="caution">
    <text evidence="16">The sequence shown here is derived from an EMBL/GenBank/DDBJ whole genome shotgun (WGS) entry which is preliminary data.</text>
</comment>
<keyword evidence="8 11" id="KW-0472">Membrane</keyword>
<evidence type="ECO:0000256" key="9">
    <source>
        <dbReference type="ARBA" id="ARBA00023170"/>
    </source>
</evidence>
<dbReference type="Pfam" id="PF00593">
    <property type="entry name" value="TonB_dep_Rec_b-barrel"/>
    <property type="match status" value="1"/>
</dbReference>
<dbReference type="PANTHER" id="PTHR30069">
    <property type="entry name" value="TONB-DEPENDENT OUTER MEMBRANE RECEPTOR"/>
    <property type="match status" value="1"/>
</dbReference>
<keyword evidence="9 16" id="KW-0675">Receptor</keyword>
<evidence type="ECO:0000256" key="11">
    <source>
        <dbReference type="PROSITE-ProRule" id="PRU01360"/>
    </source>
</evidence>
<feature type="chain" id="PRO_5047217146" evidence="13">
    <location>
        <begin position="23"/>
        <end position="638"/>
    </location>
</feature>
<evidence type="ECO:0000256" key="3">
    <source>
        <dbReference type="ARBA" id="ARBA00022448"/>
    </source>
</evidence>
<sequence length="638" mass="69559">MSFKTKNLCLALAVAFPGTTFADVNRVDAVEVTARAVVEEIRLDAFASTAAVVGEAQLRDQNALDLTSALRRTPGVQISRYNPVGAFGGDQGGAVFVRGMGLSRPGSEIKTSIDGIPFYMGLWNHPLLDLLPVSAMRSVRVEKGPQPQHSGNRFASINLETRRAGAEGVQGDMRLSAGSHRTLSEQASLSGRQGPVDFVLVQGHAESAGHRPNADGRLDNLLAKAGWQLDPHWAISGTLLAVDNRAGDPGDARLPAPAQAPQYRTRAHLLSAALSHQHGDWQGQLSVFHNEGDGDWLYQPAPDGDGYNHFSLSGLRWQEHMAPWTDGRLWLGLDIERLGGDARFQRVAPAPSSRFDAPGFHLVSPYLAISQRLALNADWSLQPSLGLRVYRHSEFASETAPHLGLQLQSGTLTWFANYARGVSYPGLETPLLASLIPPLGNSWKRLNAETLHHTEIGLQWAAQAATRLDISLFSDQLNNRYVFGFPPDVPPPPQFINLGDYRMRGAELALQHDLDRHWRLFGGLTLLDPSIDNLPYTPRRALTLGLNGQIGPVRLALDAQYQSETRALNRARVAGASNLQTVGSFAVVNARLGWLLPRLGKKGEVFLALDNLLDRDYTYRPGYPMPGRSAQLGLAASF</sequence>
<evidence type="ECO:0000313" key="16">
    <source>
        <dbReference type="EMBL" id="MDK2126959.1"/>
    </source>
</evidence>
<keyword evidence="10 11" id="KW-0998">Cell outer membrane</keyword>
<gene>
    <name evidence="16" type="ORF">PZA18_23215</name>
</gene>
<dbReference type="InterPro" id="IPR037066">
    <property type="entry name" value="Plug_dom_sf"/>
</dbReference>
<feature type="signal peptide" evidence="13">
    <location>
        <begin position="1"/>
        <end position="22"/>
    </location>
</feature>
<keyword evidence="17" id="KW-1185">Reference proteome</keyword>
<evidence type="ECO:0000256" key="4">
    <source>
        <dbReference type="ARBA" id="ARBA00022452"/>
    </source>
</evidence>
<feature type="domain" description="TonB-dependent receptor plug" evidence="15">
    <location>
        <begin position="47"/>
        <end position="151"/>
    </location>
</feature>
<evidence type="ECO:0000256" key="8">
    <source>
        <dbReference type="ARBA" id="ARBA00023136"/>
    </source>
</evidence>
<evidence type="ECO:0000259" key="15">
    <source>
        <dbReference type="Pfam" id="PF07715"/>
    </source>
</evidence>
<accession>A0ABT7E3Y5</accession>
<comment type="similarity">
    <text evidence="2 11 12">Belongs to the TonB-dependent receptor family.</text>
</comment>
<dbReference type="PROSITE" id="PS52016">
    <property type="entry name" value="TONB_DEPENDENT_REC_3"/>
    <property type="match status" value="1"/>
</dbReference>
<evidence type="ECO:0000256" key="6">
    <source>
        <dbReference type="ARBA" id="ARBA00022729"/>
    </source>
</evidence>
<dbReference type="Gene3D" id="2.40.170.20">
    <property type="entry name" value="TonB-dependent receptor, beta-barrel domain"/>
    <property type="match status" value="1"/>
</dbReference>
<evidence type="ECO:0000313" key="17">
    <source>
        <dbReference type="Proteomes" id="UP001172778"/>
    </source>
</evidence>
<evidence type="ECO:0000256" key="10">
    <source>
        <dbReference type="ARBA" id="ARBA00023237"/>
    </source>
</evidence>
<evidence type="ECO:0000256" key="7">
    <source>
        <dbReference type="ARBA" id="ARBA00023077"/>
    </source>
</evidence>
<proteinExistence type="inferred from homology"/>
<dbReference type="Pfam" id="PF07715">
    <property type="entry name" value="Plug"/>
    <property type="match status" value="1"/>
</dbReference>
<dbReference type="EMBL" id="JARRAF010000075">
    <property type="protein sequence ID" value="MDK2126959.1"/>
    <property type="molecule type" value="Genomic_DNA"/>
</dbReference>
<feature type="domain" description="TonB-dependent receptor-like beta-barrel" evidence="14">
    <location>
        <begin position="218"/>
        <end position="612"/>
    </location>
</feature>
<evidence type="ECO:0000256" key="5">
    <source>
        <dbReference type="ARBA" id="ARBA00022692"/>
    </source>
</evidence>
<dbReference type="InterPro" id="IPR000531">
    <property type="entry name" value="Beta-barrel_TonB"/>
</dbReference>
<dbReference type="Proteomes" id="UP001172778">
    <property type="component" value="Unassembled WGS sequence"/>
</dbReference>
<keyword evidence="5 11" id="KW-0812">Transmembrane</keyword>
<dbReference type="Gene3D" id="2.170.130.10">
    <property type="entry name" value="TonB-dependent receptor, plug domain"/>
    <property type="match status" value="1"/>
</dbReference>
<dbReference type="InterPro" id="IPR036942">
    <property type="entry name" value="Beta-barrel_TonB_sf"/>
</dbReference>
<evidence type="ECO:0000256" key="12">
    <source>
        <dbReference type="RuleBase" id="RU003357"/>
    </source>
</evidence>
<dbReference type="SUPFAM" id="SSF56935">
    <property type="entry name" value="Porins"/>
    <property type="match status" value="1"/>
</dbReference>
<protein>
    <submittedName>
        <fullName evidence="16">TonB-dependent receptor</fullName>
    </submittedName>
</protein>
<name>A0ABT7E3Y5_9NEIS</name>